<dbReference type="InterPro" id="IPR001965">
    <property type="entry name" value="Znf_PHD"/>
</dbReference>
<evidence type="ECO:0000313" key="9">
    <source>
        <dbReference type="Proteomes" id="UP001314205"/>
    </source>
</evidence>
<dbReference type="PROSITE" id="PS01359">
    <property type="entry name" value="ZF_PHD_1"/>
    <property type="match status" value="1"/>
</dbReference>
<dbReference type="EMBL" id="CAVLGL010000002">
    <property type="protein sequence ID" value="CAK1579131.1"/>
    <property type="molecule type" value="Genomic_DNA"/>
</dbReference>
<evidence type="ECO:0000256" key="3">
    <source>
        <dbReference type="ARBA" id="ARBA00022771"/>
    </source>
</evidence>
<dbReference type="GO" id="GO:0005634">
    <property type="term" value="C:nucleus"/>
    <property type="evidence" value="ECO:0007669"/>
    <property type="project" value="UniProtKB-SubCell"/>
</dbReference>
<reference evidence="8 9" key="1">
    <citation type="submission" date="2023-11" db="EMBL/GenBank/DDBJ databases">
        <authorList>
            <person name="Hedman E."/>
            <person name="Englund M."/>
            <person name="Stromberg M."/>
            <person name="Nyberg Akerstrom W."/>
            <person name="Nylinder S."/>
            <person name="Jareborg N."/>
            <person name="Kallberg Y."/>
            <person name="Kronander E."/>
        </authorList>
    </citation>
    <scope>NUCLEOTIDE SEQUENCE [LARGE SCALE GENOMIC DNA]</scope>
</reference>
<dbReference type="CDD" id="cd15489">
    <property type="entry name" value="PHD_SF"/>
    <property type="match status" value="1"/>
</dbReference>
<keyword evidence="5" id="KW-0238">DNA-binding</keyword>
<dbReference type="GO" id="GO:0003677">
    <property type="term" value="F:DNA binding"/>
    <property type="evidence" value="ECO:0007669"/>
    <property type="project" value="UniProtKB-KW"/>
</dbReference>
<evidence type="ECO:0000313" key="8">
    <source>
        <dbReference type="EMBL" id="CAK1579131.1"/>
    </source>
</evidence>
<dbReference type="Pfam" id="PF05225">
    <property type="entry name" value="HTH_psq"/>
    <property type="match status" value="1"/>
</dbReference>
<evidence type="ECO:0000259" key="7">
    <source>
        <dbReference type="PROSITE" id="PS51253"/>
    </source>
</evidence>
<dbReference type="SUPFAM" id="SSF57903">
    <property type="entry name" value="FYVE/PHD zinc finger"/>
    <property type="match status" value="1"/>
</dbReference>
<dbReference type="Pfam" id="PF03221">
    <property type="entry name" value="HTH_Tnp_Tc5"/>
    <property type="match status" value="1"/>
</dbReference>
<dbReference type="InterPro" id="IPR009057">
    <property type="entry name" value="Homeodomain-like_sf"/>
</dbReference>
<dbReference type="InterPro" id="IPR006600">
    <property type="entry name" value="HTH_CenpB_DNA-bd_dom"/>
</dbReference>
<gene>
    <name evidence="8" type="ORF">PARMNEM_LOCUS1114</name>
</gene>
<dbReference type="GO" id="GO:0008270">
    <property type="term" value="F:zinc ion binding"/>
    <property type="evidence" value="ECO:0007669"/>
    <property type="project" value="UniProtKB-KW"/>
</dbReference>
<dbReference type="InterPro" id="IPR011011">
    <property type="entry name" value="Znf_FYVE_PHD"/>
</dbReference>
<evidence type="ECO:0000256" key="1">
    <source>
        <dbReference type="ARBA" id="ARBA00004123"/>
    </source>
</evidence>
<proteinExistence type="predicted"/>
<comment type="subcellular location">
    <subcellularLocation>
        <location evidence="1">Nucleus</location>
    </subcellularLocation>
</comment>
<evidence type="ECO:0000256" key="6">
    <source>
        <dbReference type="ARBA" id="ARBA00023242"/>
    </source>
</evidence>
<comment type="caution">
    <text evidence="8">The sequence shown here is derived from an EMBL/GenBank/DDBJ whole genome shotgun (WGS) entry which is preliminary data.</text>
</comment>
<dbReference type="Gene3D" id="1.10.10.60">
    <property type="entry name" value="Homeodomain-like"/>
    <property type="match status" value="1"/>
</dbReference>
<keyword evidence="3" id="KW-0863">Zinc-finger</keyword>
<dbReference type="InterPro" id="IPR013083">
    <property type="entry name" value="Znf_RING/FYVE/PHD"/>
</dbReference>
<dbReference type="SMART" id="SM00249">
    <property type="entry name" value="PHD"/>
    <property type="match status" value="1"/>
</dbReference>
<dbReference type="InterPro" id="IPR007889">
    <property type="entry name" value="HTH_Psq"/>
</dbReference>
<dbReference type="PANTHER" id="PTHR19303">
    <property type="entry name" value="TRANSPOSON"/>
    <property type="match status" value="1"/>
</dbReference>
<feature type="domain" description="HTH CENPB-type" evidence="7">
    <location>
        <begin position="57"/>
        <end position="132"/>
    </location>
</feature>
<dbReference type="SUPFAM" id="SSF46689">
    <property type="entry name" value="Homeodomain-like"/>
    <property type="match status" value="1"/>
</dbReference>
<dbReference type="Proteomes" id="UP001314205">
    <property type="component" value="Unassembled WGS sequence"/>
</dbReference>
<dbReference type="InterPro" id="IPR050863">
    <property type="entry name" value="CenT-Element_Derived"/>
</dbReference>
<accession>A0AAV1K7Q7</accession>
<keyword evidence="6" id="KW-0539">Nucleus</keyword>
<dbReference type="InterPro" id="IPR004875">
    <property type="entry name" value="DDE_SF_endonuclease_dom"/>
</dbReference>
<dbReference type="Pfam" id="PF03184">
    <property type="entry name" value="DDE_1"/>
    <property type="match status" value="1"/>
</dbReference>
<sequence length="648" mass="73139">MVNNYIRKTSRASWSEETMKTAIVEAKKSSIKSASQKYGIPYTTLQRHVKSNSSIKSLGSFKPVFNEEQEKILEKHLRDLDALFYGLSRNEFKELAGEYAKRQNIQTPFKNNIVGKQWFKKFLKRHPDIVLRSPEPTSVARLSAFNKPAVTRFYDLLETIVQEYHITPNMIYNMDETGVRTSSTKPPQVLSVLGKKQVGMVSSLERGTLTTVICCCGATGCYAPPPFFIFKRKRFQPRLLDGACPGSEGTISDSGWVSGAIFLEWLIAFVSYVRPTSECKALLILDNHESHKFYPALEYARDHNVIFLSIPPHTSHKLQPLDVAVYAPFKVAFEIEINKFQKQYPGRVISQYEIVRLVTPAYLKVATPKNAMSGFRAAGIYPYDRNVIDEALFAPSTVYEASISHSAGEDHRTPTPSQLETTVSPMTTDTIAIPQASKTPHILFTVPPDEITSLVLTTPPILAHVHTHEIIPPEQTTPVLKTPEKTQSTLTAPHIPTVPKTIDYFTSYSAEILKEIHPLPQQQFKKQSRGRKLQKSEILTSTPVKTIQEDKFKKTSFKINLGASVSGLKKSTTGKKKDFSKLKTKSAEKTRRGKENEEKKYYCTVCKDLYTSPPIEDWIECSQCREWTHESCSSYSGHGSYFCDFCSD</sequence>
<evidence type="ECO:0000256" key="4">
    <source>
        <dbReference type="ARBA" id="ARBA00022833"/>
    </source>
</evidence>
<keyword evidence="2" id="KW-0479">Metal-binding</keyword>
<keyword evidence="9" id="KW-1185">Reference proteome</keyword>
<dbReference type="Gene3D" id="3.30.40.10">
    <property type="entry name" value="Zinc/RING finger domain, C3HC4 (zinc finger)"/>
    <property type="match status" value="1"/>
</dbReference>
<organism evidence="8 9">
    <name type="scientific">Parnassius mnemosyne</name>
    <name type="common">clouded apollo</name>
    <dbReference type="NCBI Taxonomy" id="213953"/>
    <lineage>
        <taxon>Eukaryota</taxon>
        <taxon>Metazoa</taxon>
        <taxon>Ecdysozoa</taxon>
        <taxon>Arthropoda</taxon>
        <taxon>Hexapoda</taxon>
        <taxon>Insecta</taxon>
        <taxon>Pterygota</taxon>
        <taxon>Neoptera</taxon>
        <taxon>Endopterygota</taxon>
        <taxon>Lepidoptera</taxon>
        <taxon>Glossata</taxon>
        <taxon>Ditrysia</taxon>
        <taxon>Papilionoidea</taxon>
        <taxon>Papilionidae</taxon>
        <taxon>Parnassiinae</taxon>
        <taxon>Parnassini</taxon>
        <taxon>Parnassius</taxon>
        <taxon>Driopa</taxon>
    </lineage>
</organism>
<dbReference type="InterPro" id="IPR019786">
    <property type="entry name" value="Zinc_finger_PHD-type_CS"/>
</dbReference>
<keyword evidence="4" id="KW-0862">Zinc</keyword>
<dbReference type="PROSITE" id="PS51253">
    <property type="entry name" value="HTH_CENPB"/>
    <property type="match status" value="1"/>
</dbReference>
<name>A0AAV1K7Q7_9NEOP</name>
<dbReference type="PANTHER" id="PTHR19303:SF74">
    <property type="entry name" value="POGO TRANSPOSABLE ELEMENT WITH KRAB DOMAIN"/>
    <property type="match status" value="1"/>
</dbReference>
<evidence type="ECO:0000256" key="5">
    <source>
        <dbReference type="ARBA" id="ARBA00023125"/>
    </source>
</evidence>
<evidence type="ECO:0000256" key="2">
    <source>
        <dbReference type="ARBA" id="ARBA00022723"/>
    </source>
</evidence>
<protein>
    <recommendedName>
        <fullName evidence="7">HTH CENPB-type domain-containing protein</fullName>
    </recommendedName>
</protein>
<dbReference type="AlphaFoldDB" id="A0AAV1K7Q7"/>